<dbReference type="InterPro" id="IPR000064">
    <property type="entry name" value="NLP_P60_dom"/>
</dbReference>
<dbReference type="GO" id="GO:0008235">
    <property type="term" value="F:metalloexopeptidase activity"/>
    <property type="evidence" value="ECO:0007669"/>
    <property type="project" value="TreeGrafter"/>
</dbReference>
<dbReference type="Gene3D" id="3.40.140.10">
    <property type="entry name" value="Cytidine Deaminase, domain 2"/>
    <property type="match status" value="1"/>
</dbReference>
<reference evidence="10" key="1">
    <citation type="submission" date="2017-02" db="EMBL/GenBank/DDBJ databases">
        <title>Pseudomonas floridae sp. nov., a novel pathogenic bacterial species isolated from tomato.</title>
        <authorList>
            <person name="Timilsina S."/>
            <person name="Vallad G.E."/>
            <person name="Jones J.B."/>
        </authorList>
    </citation>
    <scope>NUCLEOTIDE SEQUENCE [LARGE SCALE GENOMIC DNA]</scope>
    <source>
        <strain evidence="10">GEV388</strain>
    </source>
</reference>
<comment type="caution">
    <text evidence="9">The sequence shown here is derived from an EMBL/GenBank/DDBJ whole genome shotgun (WGS) entry which is preliminary data.</text>
</comment>
<evidence type="ECO:0000313" key="9">
    <source>
        <dbReference type="EMBL" id="ORC61375.1"/>
    </source>
</evidence>
<feature type="domain" description="NlpC/P60" evidence="8">
    <location>
        <begin position="99"/>
        <end position="247"/>
    </location>
</feature>
<dbReference type="Gene3D" id="3.90.1720.10">
    <property type="entry name" value="endopeptidase domain like (from Nostoc punctiforme)"/>
    <property type="match status" value="1"/>
</dbReference>
<dbReference type="InterPro" id="IPR028090">
    <property type="entry name" value="JAB_dom_prok"/>
</dbReference>
<dbReference type="Proteomes" id="UP000192815">
    <property type="component" value="Unassembled WGS sequence"/>
</dbReference>
<sequence>MRHVSKTVLKQIHLHAAGEYPKEACGVVIRDKARARYWPCRNDALTPSEHFILNPEDLADAEDVGELLAIVHSHPDTSAQPSMADRVSCELHDLPWLITSWPSGEVVQFEPCGYQAPLIGRSFAHGLLDCYALCRDFYLREWELELPNFPRRDGWWNSGESLYERYYQQAGFYPVSDLRKGDMLVMQIQADAPNHAGIYLGDGLLKSEPSLHPVNGTFLHHRYNKSSSRDVYGGMWAECTRLVLRHERAPEPA</sequence>
<dbReference type="InterPro" id="IPR000555">
    <property type="entry name" value="JAMM/MPN+_dom"/>
</dbReference>
<dbReference type="CDD" id="cd08073">
    <property type="entry name" value="MPN_NLPC_P60"/>
    <property type="match status" value="1"/>
</dbReference>
<keyword evidence="6" id="KW-0862">Zinc</keyword>
<evidence type="ECO:0000256" key="1">
    <source>
        <dbReference type="ARBA" id="ARBA00007074"/>
    </source>
</evidence>
<dbReference type="GO" id="GO:0006508">
    <property type="term" value="P:proteolysis"/>
    <property type="evidence" value="ECO:0007669"/>
    <property type="project" value="UniProtKB-KW"/>
</dbReference>
<evidence type="ECO:0000256" key="6">
    <source>
        <dbReference type="ARBA" id="ARBA00022833"/>
    </source>
</evidence>
<keyword evidence="5" id="KW-0788">Thiol protease</keyword>
<dbReference type="PANTHER" id="PTHR34858">
    <property type="entry name" value="CYSO-CYSTEINE PEPTIDASE"/>
    <property type="match status" value="1"/>
</dbReference>
<proteinExistence type="inferred from homology"/>
<dbReference type="InterPro" id="IPR038765">
    <property type="entry name" value="Papain-like_cys_pep_sf"/>
</dbReference>
<dbReference type="Pfam" id="PF00877">
    <property type="entry name" value="NLPC_P60"/>
    <property type="match status" value="1"/>
</dbReference>
<evidence type="ECO:0000256" key="7">
    <source>
        <dbReference type="ARBA" id="ARBA00023049"/>
    </source>
</evidence>
<dbReference type="SUPFAM" id="SSF102712">
    <property type="entry name" value="JAB1/MPN domain"/>
    <property type="match status" value="1"/>
</dbReference>
<dbReference type="AlphaFoldDB" id="A0A1X0NBK9"/>
<keyword evidence="10" id="KW-1185">Reference proteome</keyword>
<keyword evidence="2" id="KW-0645">Protease</keyword>
<name>A0A1X0NBK9_9PSED</name>
<organism evidence="9 10">
    <name type="scientific">Pseudomonas floridensis</name>
    <dbReference type="NCBI Taxonomy" id="1958950"/>
    <lineage>
        <taxon>Bacteria</taxon>
        <taxon>Pseudomonadati</taxon>
        <taxon>Pseudomonadota</taxon>
        <taxon>Gammaproteobacteria</taxon>
        <taxon>Pseudomonadales</taxon>
        <taxon>Pseudomonadaceae</taxon>
        <taxon>Pseudomonas</taxon>
    </lineage>
</organism>
<accession>A0A1X0NBK9</accession>
<keyword evidence="4 9" id="KW-0378">Hydrolase</keyword>
<evidence type="ECO:0000256" key="5">
    <source>
        <dbReference type="ARBA" id="ARBA00022807"/>
    </source>
</evidence>
<dbReference type="PANTHER" id="PTHR34858:SF1">
    <property type="entry name" value="CYSO-CYSTEINE PEPTIDASE"/>
    <property type="match status" value="1"/>
</dbReference>
<evidence type="ECO:0000313" key="10">
    <source>
        <dbReference type="Proteomes" id="UP000192815"/>
    </source>
</evidence>
<keyword evidence="3" id="KW-0479">Metal-binding</keyword>
<evidence type="ECO:0000256" key="2">
    <source>
        <dbReference type="ARBA" id="ARBA00022670"/>
    </source>
</evidence>
<evidence type="ECO:0000256" key="4">
    <source>
        <dbReference type="ARBA" id="ARBA00022801"/>
    </source>
</evidence>
<evidence type="ECO:0000259" key="8">
    <source>
        <dbReference type="PROSITE" id="PS51935"/>
    </source>
</evidence>
<keyword evidence="7" id="KW-0482">Metalloprotease</keyword>
<comment type="similarity">
    <text evidence="1">Belongs to the peptidase C40 family.</text>
</comment>
<protein>
    <submittedName>
        <fullName evidence="9">Hydrolase Nlp/P60</fullName>
    </submittedName>
</protein>
<dbReference type="GO" id="GO:0008270">
    <property type="term" value="F:zinc ion binding"/>
    <property type="evidence" value="ECO:0007669"/>
    <property type="project" value="TreeGrafter"/>
</dbReference>
<dbReference type="RefSeq" id="WP_083181263.1">
    <property type="nucleotide sequence ID" value="NZ_CBCRZR010000003.1"/>
</dbReference>
<dbReference type="PROSITE" id="PS51935">
    <property type="entry name" value="NLPC_P60"/>
    <property type="match status" value="1"/>
</dbReference>
<dbReference type="Pfam" id="PF14464">
    <property type="entry name" value="Prok-JAB"/>
    <property type="match status" value="1"/>
</dbReference>
<gene>
    <name evidence="9" type="ORF">BZK31_03440</name>
</gene>
<dbReference type="OrthoDB" id="1494599at2"/>
<dbReference type="EMBL" id="MUIO01000010">
    <property type="protein sequence ID" value="ORC61375.1"/>
    <property type="molecule type" value="Genomic_DNA"/>
</dbReference>
<evidence type="ECO:0000256" key="3">
    <source>
        <dbReference type="ARBA" id="ARBA00022723"/>
    </source>
</evidence>
<dbReference type="STRING" id="1958950.BZK31_03440"/>
<dbReference type="SMART" id="SM00232">
    <property type="entry name" value="JAB_MPN"/>
    <property type="match status" value="1"/>
</dbReference>
<dbReference type="InterPro" id="IPR051929">
    <property type="entry name" value="VirAsm_ModProt"/>
</dbReference>
<dbReference type="SUPFAM" id="SSF54001">
    <property type="entry name" value="Cysteine proteinases"/>
    <property type="match status" value="1"/>
</dbReference>
<dbReference type="GO" id="GO:0008234">
    <property type="term" value="F:cysteine-type peptidase activity"/>
    <property type="evidence" value="ECO:0007669"/>
    <property type="project" value="UniProtKB-KW"/>
</dbReference>